<dbReference type="RefSeq" id="WP_166146739.1">
    <property type="nucleotide sequence ID" value="NZ_JAANYN010000004.1"/>
</dbReference>
<dbReference type="InterPro" id="IPR000917">
    <property type="entry name" value="Sulfatase_N"/>
</dbReference>
<sequence length="502" mass="55717">MPGPAEKEPLSDLNKNEMLGFYKPKKRIFRMLFGLMSPLVLLPGCIVAASSESIGATADPPPNILIITVDNVGYGDLKPFNNSSPILTPNLDKLADQGARLKNFYTASPTCTASRAALLTGRIPQRNKLHEQLVGLEGNYGIGLPQSEIILPQVVKKSPHGYATAAFGKWNIGFAPGSRPTERGFDEFLGIASGNADHFTHVYAGRKDLYHNTTAVNRHGEYSTDLFADAAIDYIREKSSQETPWMVYLPFDAPHHPGDRNIDPGEPNIWKAPDYAFDAYGLSPDEKDPKKRFNAVVTAIDRAIGRLMESLDELGIADNTFVFFYSDNGAFYPYLDIQSNAPFNGAGVTLWEGGIHVPAIARWPGKIKANSTISTRLWSPDLFVAVANLAGAELPQDRFIDGKNPLPVLTGETIHSPHASLFFKYQSHAALIWGEYKILREKPEDPWMLFNLREDPAEKVNLAESQPALVRKMAEPHRLIEAEINSYLEREEKKLNFQSQIK</sequence>
<evidence type="ECO:0000256" key="1">
    <source>
        <dbReference type="ARBA" id="ARBA00008779"/>
    </source>
</evidence>
<dbReference type="Gene3D" id="3.40.720.10">
    <property type="entry name" value="Alkaline Phosphatase, subunit A"/>
    <property type="match status" value="1"/>
</dbReference>
<dbReference type="Proteomes" id="UP000649799">
    <property type="component" value="Unassembled WGS sequence"/>
</dbReference>
<keyword evidence="4" id="KW-1185">Reference proteome</keyword>
<dbReference type="EMBL" id="JAANYN010000004">
    <property type="protein sequence ID" value="NHE57310.1"/>
    <property type="molecule type" value="Genomic_DNA"/>
</dbReference>
<protein>
    <submittedName>
        <fullName evidence="3">Sulfatase-like hydrolase/transferase</fullName>
    </submittedName>
</protein>
<organism evidence="3 4">
    <name type="scientific">Cyclobacterium plantarum</name>
    <dbReference type="NCBI Taxonomy" id="2716263"/>
    <lineage>
        <taxon>Bacteria</taxon>
        <taxon>Pseudomonadati</taxon>
        <taxon>Bacteroidota</taxon>
        <taxon>Cytophagia</taxon>
        <taxon>Cytophagales</taxon>
        <taxon>Cyclobacteriaceae</taxon>
        <taxon>Cyclobacterium</taxon>
    </lineage>
</organism>
<evidence type="ECO:0000313" key="4">
    <source>
        <dbReference type="Proteomes" id="UP000649799"/>
    </source>
</evidence>
<dbReference type="PANTHER" id="PTHR42693">
    <property type="entry name" value="ARYLSULFATASE FAMILY MEMBER"/>
    <property type="match status" value="1"/>
</dbReference>
<gene>
    <name evidence="3" type="ORF">G9Q97_10855</name>
</gene>
<comment type="caution">
    <text evidence="3">The sequence shown here is derived from an EMBL/GenBank/DDBJ whole genome shotgun (WGS) entry which is preliminary data.</text>
</comment>
<name>A0ABX0H7A4_9BACT</name>
<feature type="domain" description="Sulfatase N-terminal" evidence="2">
    <location>
        <begin position="62"/>
        <end position="391"/>
    </location>
</feature>
<accession>A0ABX0H7A4</accession>
<dbReference type="InterPro" id="IPR050738">
    <property type="entry name" value="Sulfatase"/>
</dbReference>
<dbReference type="PANTHER" id="PTHR42693:SF33">
    <property type="entry name" value="ARYLSULFATASE"/>
    <property type="match status" value="1"/>
</dbReference>
<proteinExistence type="inferred from homology"/>
<dbReference type="Gene3D" id="3.30.1120.10">
    <property type="match status" value="1"/>
</dbReference>
<dbReference type="Pfam" id="PF00884">
    <property type="entry name" value="Sulfatase"/>
    <property type="match status" value="1"/>
</dbReference>
<evidence type="ECO:0000313" key="3">
    <source>
        <dbReference type="EMBL" id="NHE57310.1"/>
    </source>
</evidence>
<comment type="similarity">
    <text evidence="1">Belongs to the sulfatase family.</text>
</comment>
<dbReference type="SUPFAM" id="SSF53649">
    <property type="entry name" value="Alkaline phosphatase-like"/>
    <property type="match status" value="1"/>
</dbReference>
<reference evidence="3 4" key="1">
    <citation type="submission" date="2020-03" db="EMBL/GenBank/DDBJ databases">
        <title>Cyclobacterium plantarum sp. nov., a marine bacterium isolated from a coastal-marine wetland.</title>
        <authorList>
            <person name="Sanchez-Porro C."/>
            <person name="Ventosa A."/>
            <person name="Amoozegar M."/>
        </authorList>
    </citation>
    <scope>NUCLEOTIDE SEQUENCE [LARGE SCALE GENOMIC DNA]</scope>
    <source>
        <strain evidence="3 4">GBPx2</strain>
    </source>
</reference>
<dbReference type="InterPro" id="IPR017850">
    <property type="entry name" value="Alkaline_phosphatase_core_sf"/>
</dbReference>
<evidence type="ECO:0000259" key="2">
    <source>
        <dbReference type="Pfam" id="PF00884"/>
    </source>
</evidence>